<dbReference type="HOGENOM" id="CLU_2176960_0_0_1"/>
<feature type="non-terminal residue" evidence="2">
    <location>
        <position position="110"/>
    </location>
</feature>
<dbReference type="VEuPathDB" id="FungiDB:CH63R_12696"/>
<evidence type="ECO:0000259" key="1">
    <source>
        <dbReference type="Pfam" id="PF13391"/>
    </source>
</evidence>
<dbReference type="EMBL" id="CACQ02002733">
    <property type="protein sequence ID" value="CCF37974.1"/>
    <property type="molecule type" value="Genomic_DNA"/>
</dbReference>
<dbReference type="InterPro" id="IPR003615">
    <property type="entry name" value="HNH_nuc"/>
</dbReference>
<accession>H1VCM1</accession>
<dbReference type="Pfam" id="PF13391">
    <property type="entry name" value="HNH_2"/>
    <property type="match status" value="1"/>
</dbReference>
<reference evidence="3" key="1">
    <citation type="journal article" date="2012" name="Nat. Genet.">
        <title>Lifestyle transitions in plant pathogenic Colletotrichum fungi deciphered by genome and transcriptome analyses.</title>
        <authorList>
            <person name="O'Connell R.J."/>
            <person name="Thon M.R."/>
            <person name="Hacquard S."/>
            <person name="Amyotte S.G."/>
            <person name="Kleemann J."/>
            <person name="Torres M.F."/>
            <person name="Damm U."/>
            <person name="Buiate E.A."/>
            <person name="Epstein L."/>
            <person name="Alkan N."/>
            <person name="Altmueller J."/>
            <person name="Alvarado-Balderrama L."/>
            <person name="Bauser C.A."/>
            <person name="Becker C."/>
            <person name="Birren B.W."/>
            <person name="Chen Z."/>
            <person name="Choi J."/>
            <person name="Crouch J.A."/>
            <person name="Duvick J.P."/>
            <person name="Farman M.A."/>
            <person name="Gan P."/>
            <person name="Heiman D."/>
            <person name="Henrissat B."/>
            <person name="Howard R.J."/>
            <person name="Kabbage M."/>
            <person name="Koch C."/>
            <person name="Kracher B."/>
            <person name="Kubo Y."/>
            <person name="Law A.D."/>
            <person name="Lebrun M.-H."/>
            <person name="Lee Y.-H."/>
            <person name="Miyara I."/>
            <person name="Moore N."/>
            <person name="Neumann U."/>
            <person name="Nordstroem K."/>
            <person name="Panaccione D.G."/>
            <person name="Panstruga R."/>
            <person name="Place M."/>
            <person name="Proctor R.H."/>
            <person name="Prusky D."/>
            <person name="Rech G."/>
            <person name="Reinhardt R."/>
            <person name="Rollins J.A."/>
            <person name="Rounsley S."/>
            <person name="Schardl C.L."/>
            <person name="Schwartz D.C."/>
            <person name="Shenoy N."/>
            <person name="Shirasu K."/>
            <person name="Sikhakolli U.R."/>
            <person name="Stueber K."/>
            <person name="Sukno S.A."/>
            <person name="Sweigard J.A."/>
            <person name="Takano Y."/>
            <person name="Takahara H."/>
            <person name="Trail F."/>
            <person name="van der Does H.C."/>
            <person name="Voll L.M."/>
            <person name="Will I."/>
            <person name="Young S."/>
            <person name="Zeng Q."/>
            <person name="Zhang J."/>
            <person name="Zhou S."/>
            <person name="Dickman M.B."/>
            <person name="Schulze-Lefert P."/>
            <person name="Ver Loren van Themaat E."/>
            <person name="Ma L.-J."/>
            <person name="Vaillancourt L.J."/>
        </authorList>
    </citation>
    <scope>NUCLEOTIDE SEQUENCE [LARGE SCALE GENOMIC DNA]</scope>
    <source>
        <strain evidence="3">IMI 349063</strain>
    </source>
</reference>
<gene>
    <name evidence="2" type="ORF">CH063_09185</name>
</gene>
<sequence>MIRQVLQRDGMHCVLTGNKNPEVCHIWPFWAVNRKGQADKSLKALALVFGRERIINLRKKLANRESNTVDTPGNMITLSRQLHRFWGEGVTFALEPIGPVFNTAHVSTTS</sequence>
<dbReference type="AlphaFoldDB" id="H1VCM1"/>
<dbReference type="Proteomes" id="UP000007174">
    <property type="component" value="Unassembled WGS sequence"/>
</dbReference>
<protein>
    <recommendedName>
        <fullName evidence="1">HNH nuclease domain-containing protein</fullName>
    </recommendedName>
</protein>
<name>H1VCM1_COLHI</name>
<proteinExistence type="predicted"/>
<organism evidence="2 3">
    <name type="scientific">Colletotrichum higginsianum (strain IMI 349063)</name>
    <name type="common">Crucifer anthracnose fungus</name>
    <dbReference type="NCBI Taxonomy" id="759273"/>
    <lineage>
        <taxon>Eukaryota</taxon>
        <taxon>Fungi</taxon>
        <taxon>Dikarya</taxon>
        <taxon>Ascomycota</taxon>
        <taxon>Pezizomycotina</taxon>
        <taxon>Sordariomycetes</taxon>
        <taxon>Hypocreomycetidae</taxon>
        <taxon>Glomerellales</taxon>
        <taxon>Glomerellaceae</taxon>
        <taxon>Colletotrichum</taxon>
        <taxon>Colletotrichum destructivum species complex</taxon>
    </lineage>
</organism>
<feature type="domain" description="HNH nuclease" evidence="1">
    <location>
        <begin position="13"/>
        <end position="89"/>
    </location>
</feature>
<evidence type="ECO:0000313" key="3">
    <source>
        <dbReference type="Proteomes" id="UP000007174"/>
    </source>
</evidence>
<evidence type="ECO:0000313" key="2">
    <source>
        <dbReference type="EMBL" id="CCF37974.1"/>
    </source>
</evidence>